<dbReference type="AlphaFoldDB" id="A0A8E2JJF8"/>
<feature type="region of interest" description="Disordered" evidence="1">
    <location>
        <begin position="1"/>
        <end position="62"/>
    </location>
</feature>
<evidence type="ECO:0000256" key="1">
    <source>
        <dbReference type="SAM" id="MobiDB-lite"/>
    </source>
</evidence>
<organism evidence="2 3">
    <name type="scientific">Lepidopterella palustris CBS 459.81</name>
    <dbReference type="NCBI Taxonomy" id="1314670"/>
    <lineage>
        <taxon>Eukaryota</taxon>
        <taxon>Fungi</taxon>
        <taxon>Dikarya</taxon>
        <taxon>Ascomycota</taxon>
        <taxon>Pezizomycotina</taxon>
        <taxon>Dothideomycetes</taxon>
        <taxon>Pleosporomycetidae</taxon>
        <taxon>Mytilinidiales</taxon>
        <taxon>Argynnaceae</taxon>
        <taxon>Lepidopterella</taxon>
    </lineage>
</organism>
<feature type="region of interest" description="Disordered" evidence="1">
    <location>
        <begin position="294"/>
        <end position="319"/>
    </location>
</feature>
<feature type="compositionally biased region" description="Polar residues" evidence="1">
    <location>
        <begin position="41"/>
        <end position="62"/>
    </location>
</feature>
<name>A0A8E2JJF8_9PEZI</name>
<feature type="compositionally biased region" description="Basic and acidic residues" evidence="1">
    <location>
        <begin position="19"/>
        <end position="40"/>
    </location>
</feature>
<gene>
    <name evidence="2" type="ORF">K432DRAFT_439834</name>
</gene>
<feature type="compositionally biased region" description="Low complexity" evidence="1">
    <location>
        <begin position="1"/>
        <end position="16"/>
    </location>
</feature>
<feature type="compositionally biased region" description="Polar residues" evidence="1">
    <location>
        <begin position="141"/>
        <end position="154"/>
    </location>
</feature>
<evidence type="ECO:0000313" key="2">
    <source>
        <dbReference type="EMBL" id="OCK84749.1"/>
    </source>
</evidence>
<dbReference type="Proteomes" id="UP000250266">
    <property type="component" value="Unassembled WGS sequence"/>
</dbReference>
<proteinExistence type="predicted"/>
<dbReference type="EMBL" id="KV744831">
    <property type="protein sequence ID" value="OCK84749.1"/>
    <property type="molecule type" value="Genomic_DNA"/>
</dbReference>
<keyword evidence="3" id="KW-1185">Reference proteome</keyword>
<evidence type="ECO:0000313" key="3">
    <source>
        <dbReference type="Proteomes" id="UP000250266"/>
    </source>
</evidence>
<feature type="region of interest" description="Disordered" evidence="1">
    <location>
        <begin position="141"/>
        <end position="229"/>
    </location>
</feature>
<sequence>MISGNSPPGSSPASLGRGTTDRADGHREHRDDDGNDKQNDESTNIPMASLVQDSGVNQNNQTLSHEEISMLPTSVMALRVERDVARLDRFIARAERDEALAKTATHMENEKKLRQQLHELQTSRGVASSLPLIPVGSGTSSFLQQASQANTSASRFHLTQGHEERQRHEPTPQHNPLHGGITWPDGTLWSKTRSPVDSVPTHQSPGFRTHASSPIQRPPNPHSLSFDNGTDQLDIIARHPRYPRSYDMSINPWARPKEFETPRLAPAPPVRRPIAPLPRNFSRKFSVETLVDRADGIQRPSQPPLVKSRPKRPGSVEDDPKLVNQIKHSEQSFNIKERPHLMKLRDSSKLIFNAHLVSPFYISDF</sequence>
<protein>
    <submittedName>
        <fullName evidence="2">Uncharacterized protein</fullName>
    </submittedName>
</protein>
<feature type="compositionally biased region" description="Polar residues" evidence="1">
    <location>
        <begin position="189"/>
        <end position="215"/>
    </location>
</feature>
<feature type="compositionally biased region" description="Basic and acidic residues" evidence="1">
    <location>
        <begin position="160"/>
        <end position="171"/>
    </location>
</feature>
<accession>A0A8E2JJF8</accession>
<reference evidence="2 3" key="1">
    <citation type="journal article" date="2016" name="Nat. Commun.">
        <title>Ectomycorrhizal ecology is imprinted in the genome of the dominant symbiotic fungus Cenococcum geophilum.</title>
        <authorList>
            <consortium name="DOE Joint Genome Institute"/>
            <person name="Peter M."/>
            <person name="Kohler A."/>
            <person name="Ohm R.A."/>
            <person name="Kuo A."/>
            <person name="Krutzmann J."/>
            <person name="Morin E."/>
            <person name="Arend M."/>
            <person name="Barry K.W."/>
            <person name="Binder M."/>
            <person name="Choi C."/>
            <person name="Clum A."/>
            <person name="Copeland A."/>
            <person name="Grisel N."/>
            <person name="Haridas S."/>
            <person name="Kipfer T."/>
            <person name="LaButti K."/>
            <person name="Lindquist E."/>
            <person name="Lipzen A."/>
            <person name="Maire R."/>
            <person name="Meier B."/>
            <person name="Mihaltcheva S."/>
            <person name="Molinier V."/>
            <person name="Murat C."/>
            <person name="Poggeler S."/>
            <person name="Quandt C.A."/>
            <person name="Sperisen C."/>
            <person name="Tritt A."/>
            <person name="Tisserant E."/>
            <person name="Crous P.W."/>
            <person name="Henrissat B."/>
            <person name="Nehls U."/>
            <person name="Egli S."/>
            <person name="Spatafora J.W."/>
            <person name="Grigoriev I.V."/>
            <person name="Martin F.M."/>
        </authorList>
    </citation>
    <scope>NUCLEOTIDE SEQUENCE [LARGE SCALE GENOMIC DNA]</scope>
    <source>
        <strain evidence="2 3">CBS 459.81</strain>
    </source>
</reference>